<name>A0AAV7JB40_9METZ</name>
<sequence>MSNIDSHGIKRGRCELNDCNCKEFVKSDSGIKCEGCKHVPVKHIEIDPKPTSGATQSTLNQSQIAVPPPQPFITPNQPIQYTQQAVHDIPQQPMYQTNNMPNQGNIPYLPADFPPYNMQQFHQDQQIFHQQQQQFQEQQRIQHQYTIGNVRCSLCGFFYPELAGACVQCHPRDFCKICNHKPVFMDLSMTPELQKFVYCSPECRNIDLPYLDKEAGLQQDTS</sequence>
<evidence type="ECO:0000313" key="2">
    <source>
        <dbReference type="Proteomes" id="UP001165289"/>
    </source>
</evidence>
<keyword evidence="2" id="KW-1185">Reference proteome</keyword>
<dbReference type="AlphaFoldDB" id="A0AAV7JB40"/>
<accession>A0AAV7JB40</accession>
<dbReference type="Proteomes" id="UP001165289">
    <property type="component" value="Unassembled WGS sequence"/>
</dbReference>
<reference evidence="1 2" key="1">
    <citation type="journal article" date="2023" name="BMC Biol.">
        <title>The compact genome of the sponge Oopsacas minuta (Hexactinellida) is lacking key metazoan core genes.</title>
        <authorList>
            <person name="Santini S."/>
            <person name="Schenkelaars Q."/>
            <person name="Jourda C."/>
            <person name="Duchesne M."/>
            <person name="Belahbib H."/>
            <person name="Rocher C."/>
            <person name="Selva M."/>
            <person name="Riesgo A."/>
            <person name="Vervoort M."/>
            <person name="Leys S.P."/>
            <person name="Kodjabachian L."/>
            <person name="Le Bivic A."/>
            <person name="Borchiellini C."/>
            <person name="Claverie J.M."/>
            <person name="Renard E."/>
        </authorList>
    </citation>
    <scope>NUCLEOTIDE SEQUENCE [LARGE SCALE GENOMIC DNA]</scope>
    <source>
        <strain evidence="1">SPO-2</strain>
    </source>
</reference>
<proteinExistence type="predicted"/>
<dbReference type="EMBL" id="JAKMXF010000365">
    <property type="protein sequence ID" value="KAI6645908.1"/>
    <property type="molecule type" value="Genomic_DNA"/>
</dbReference>
<protein>
    <submittedName>
        <fullName evidence="1">Uncharacterized protein</fullName>
    </submittedName>
</protein>
<gene>
    <name evidence="1" type="ORF">LOD99_13166</name>
</gene>
<organism evidence="1 2">
    <name type="scientific">Oopsacas minuta</name>
    <dbReference type="NCBI Taxonomy" id="111878"/>
    <lineage>
        <taxon>Eukaryota</taxon>
        <taxon>Metazoa</taxon>
        <taxon>Porifera</taxon>
        <taxon>Hexactinellida</taxon>
        <taxon>Hexasterophora</taxon>
        <taxon>Lyssacinosida</taxon>
        <taxon>Leucopsacidae</taxon>
        <taxon>Oopsacas</taxon>
    </lineage>
</organism>
<comment type="caution">
    <text evidence="1">The sequence shown here is derived from an EMBL/GenBank/DDBJ whole genome shotgun (WGS) entry which is preliminary data.</text>
</comment>
<evidence type="ECO:0000313" key="1">
    <source>
        <dbReference type="EMBL" id="KAI6645908.1"/>
    </source>
</evidence>